<keyword evidence="3" id="KW-0804">Transcription</keyword>
<dbReference type="PROSITE" id="PS51118">
    <property type="entry name" value="HTH_HXLR"/>
    <property type="match status" value="1"/>
</dbReference>
<dbReference type="PANTHER" id="PTHR33204">
    <property type="entry name" value="TRANSCRIPTIONAL REGULATOR, MARR FAMILY"/>
    <property type="match status" value="1"/>
</dbReference>
<keyword evidence="1" id="KW-0805">Transcription regulation</keyword>
<evidence type="ECO:0000256" key="2">
    <source>
        <dbReference type="ARBA" id="ARBA00023125"/>
    </source>
</evidence>
<reference evidence="5 6" key="1">
    <citation type="journal article" date="2007" name="PLoS ONE">
        <title>The complete genome sequence and analysis of the Epsilonproteobacterium Arcobacter butzleri.</title>
        <authorList>
            <person name="Miller W.G."/>
            <person name="Parker C.T."/>
            <person name="Rubenfield M."/>
            <person name="Mendz G.L."/>
            <person name="Woesten M.M.S.M."/>
            <person name="Ussery D.W."/>
            <person name="Stolz J.F."/>
            <person name="Binnewies T.T."/>
            <person name="Hallin P.F."/>
            <person name="Wang G."/>
            <person name="Malek J.A."/>
            <person name="Rogosin A."/>
            <person name="Stanker L.H."/>
            <person name="Mandrell R.E."/>
        </authorList>
    </citation>
    <scope>NUCLEOTIDE SEQUENCE [LARGE SCALE GENOMIC DNA]</scope>
    <source>
        <strain evidence="5 6">RM4018</strain>
    </source>
</reference>
<sequence>MIHFEKRKIMVSLNGKVYECPSKIPLDLVDDKWKFLILWNLAFKALRISELSEKISDISQRTLSRKLKALEEVSLVKRVVFAEVPPRVEYSLTIHGERLLEVFEMMSKWGEQYAKEMDAII</sequence>
<feature type="domain" description="HTH hxlR-type" evidence="4">
    <location>
        <begin position="20"/>
        <end position="118"/>
    </location>
</feature>
<dbReference type="AlphaFoldDB" id="A8ETN2"/>
<evidence type="ECO:0000313" key="6">
    <source>
        <dbReference type="Proteomes" id="UP000001136"/>
    </source>
</evidence>
<dbReference type="Gene3D" id="1.10.10.10">
    <property type="entry name" value="Winged helix-like DNA-binding domain superfamily/Winged helix DNA-binding domain"/>
    <property type="match status" value="1"/>
</dbReference>
<dbReference type="eggNOG" id="COG1733">
    <property type="taxonomic scope" value="Bacteria"/>
</dbReference>
<dbReference type="Pfam" id="PF01638">
    <property type="entry name" value="HxlR"/>
    <property type="match status" value="1"/>
</dbReference>
<dbReference type="InterPro" id="IPR036388">
    <property type="entry name" value="WH-like_DNA-bd_sf"/>
</dbReference>
<dbReference type="GO" id="GO:0003677">
    <property type="term" value="F:DNA binding"/>
    <property type="evidence" value="ECO:0007669"/>
    <property type="project" value="UniProtKB-KW"/>
</dbReference>
<dbReference type="InterPro" id="IPR002577">
    <property type="entry name" value="HTH_HxlR"/>
</dbReference>
<dbReference type="HOGENOM" id="CLU_111585_5_1_7"/>
<dbReference type="Proteomes" id="UP000001136">
    <property type="component" value="Chromosome"/>
</dbReference>
<dbReference type="SUPFAM" id="SSF46785">
    <property type="entry name" value="Winged helix' DNA-binding domain"/>
    <property type="match status" value="1"/>
</dbReference>
<accession>A8ETN2</accession>
<keyword evidence="6" id="KW-1185">Reference proteome</keyword>
<dbReference type="InterPro" id="IPR036390">
    <property type="entry name" value="WH_DNA-bd_sf"/>
</dbReference>
<dbReference type="InterPro" id="IPR011991">
    <property type="entry name" value="ArsR-like_HTH"/>
</dbReference>
<organism evidence="5 6">
    <name type="scientific">Aliarcobacter butzleri (strain RM4018)</name>
    <name type="common">Arcobacter butzleri</name>
    <dbReference type="NCBI Taxonomy" id="367737"/>
    <lineage>
        <taxon>Bacteria</taxon>
        <taxon>Pseudomonadati</taxon>
        <taxon>Campylobacterota</taxon>
        <taxon>Epsilonproteobacteria</taxon>
        <taxon>Campylobacterales</taxon>
        <taxon>Arcobacteraceae</taxon>
        <taxon>Aliarcobacter</taxon>
    </lineage>
</organism>
<keyword evidence="2" id="KW-0238">DNA-binding</keyword>
<proteinExistence type="predicted"/>
<dbReference type="GO" id="GO:0006355">
    <property type="term" value="P:regulation of DNA-templated transcription"/>
    <property type="evidence" value="ECO:0007669"/>
    <property type="project" value="UniProtKB-ARBA"/>
</dbReference>
<evidence type="ECO:0000256" key="1">
    <source>
        <dbReference type="ARBA" id="ARBA00023015"/>
    </source>
</evidence>
<evidence type="ECO:0000259" key="4">
    <source>
        <dbReference type="PROSITE" id="PS51118"/>
    </source>
</evidence>
<evidence type="ECO:0000313" key="5">
    <source>
        <dbReference type="EMBL" id="ABV67306.1"/>
    </source>
</evidence>
<name>A8ETN2_ALIB4</name>
<protein>
    <recommendedName>
        <fullName evidence="4">HTH hxlR-type domain-containing protein</fullName>
    </recommendedName>
</protein>
<dbReference type="STRING" id="367737.Abu_1046"/>
<gene>
    <name evidence="5" type="ordered locus">Abu_1046</name>
</gene>
<dbReference type="EMBL" id="CP000361">
    <property type="protein sequence ID" value="ABV67306.1"/>
    <property type="molecule type" value="Genomic_DNA"/>
</dbReference>
<dbReference type="CDD" id="cd00090">
    <property type="entry name" value="HTH_ARSR"/>
    <property type="match status" value="1"/>
</dbReference>
<dbReference type="PANTHER" id="PTHR33204:SF29">
    <property type="entry name" value="TRANSCRIPTIONAL REGULATOR"/>
    <property type="match status" value="1"/>
</dbReference>
<dbReference type="KEGG" id="abu:Abu_1046"/>
<evidence type="ECO:0000256" key="3">
    <source>
        <dbReference type="ARBA" id="ARBA00023163"/>
    </source>
</evidence>